<organism evidence="4 5">
    <name type="scientific">Nitrincola tibetensis</name>
    <dbReference type="NCBI Taxonomy" id="2219697"/>
    <lineage>
        <taxon>Bacteria</taxon>
        <taxon>Pseudomonadati</taxon>
        <taxon>Pseudomonadota</taxon>
        <taxon>Gammaproteobacteria</taxon>
        <taxon>Oceanospirillales</taxon>
        <taxon>Oceanospirillaceae</taxon>
        <taxon>Nitrincola</taxon>
    </lineage>
</organism>
<gene>
    <name evidence="4" type="ORF">DN062_14815</name>
</gene>
<keyword evidence="2" id="KW-0132">Cell division</keyword>
<feature type="coiled-coil region" evidence="3">
    <location>
        <begin position="6"/>
        <end position="54"/>
    </location>
</feature>
<comment type="caution">
    <text evidence="4">The sequence shown here is derived from an EMBL/GenBank/DDBJ whole genome shotgun (WGS) entry which is preliminary data.</text>
</comment>
<evidence type="ECO:0008006" key="6">
    <source>
        <dbReference type="Google" id="ProtNLM"/>
    </source>
</evidence>
<sequence length="64" mass="7348">MQSELFNQLEEKIESLIEEVETLRLEISELQGAQATLENERNNTQDRLQALLGKFDRLADSADL</sequence>
<dbReference type="Pfam" id="PF06005">
    <property type="entry name" value="ZapB"/>
    <property type="match status" value="1"/>
</dbReference>
<keyword evidence="1 3" id="KW-0175">Coiled coil</keyword>
<dbReference type="AlphaFoldDB" id="A0A364NJF6"/>
<evidence type="ECO:0000313" key="4">
    <source>
        <dbReference type="EMBL" id="RAU17174.1"/>
    </source>
</evidence>
<evidence type="ECO:0000256" key="1">
    <source>
        <dbReference type="ARBA" id="ARBA00023054"/>
    </source>
</evidence>
<name>A0A364NJF6_9GAMM</name>
<proteinExistence type="predicted"/>
<dbReference type="OrthoDB" id="6554593at2"/>
<protein>
    <recommendedName>
        <fullName evidence="6">Cell division protein ZapB</fullName>
    </recommendedName>
</protein>
<keyword evidence="2" id="KW-0131">Cell cycle</keyword>
<dbReference type="EMBL" id="QKRX01000012">
    <property type="protein sequence ID" value="RAU17174.1"/>
    <property type="molecule type" value="Genomic_DNA"/>
</dbReference>
<dbReference type="Gene3D" id="1.20.5.340">
    <property type="match status" value="1"/>
</dbReference>
<evidence type="ECO:0000256" key="2">
    <source>
        <dbReference type="ARBA" id="ARBA00023210"/>
    </source>
</evidence>
<evidence type="ECO:0000256" key="3">
    <source>
        <dbReference type="SAM" id="Coils"/>
    </source>
</evidence>
<keyword evidence="2" id="KW-0717">Septation</keyword>
<reference evidence="4 5" key="1">
    <citation type="submission" date="2018-06" db="EMBL/GenBank/DDBJ databases">
        <title>Nitrincola tibetense sp. nov., isolated from Lake XuguoCo on Tibetan Plateau.</title>
        <authorList>
            <person name="Xing P."/>
        </authorList>
    </citation>
    <scope>NUCLEOTIDE SEQUENCE [LARGE SCALE GENOMIC DNA]</scope>
    <source>
        <strain evidence="5">xg18</strain>
    </source>
</reference>
<accession>A0A364NJF6</accession>
<keyword evidence="5" id="KW-1185">Reference proteome</keyword>
<dbReference type="InterPro" id="IPR009252">
    <property type="entry name" value="Cell_div_ZapB"/>
</dbReference>
<evidence type="ECO:0000313" key="5">
    <source>
        <dbReference type="Proteomes" id="UP000250744"/>
    </source>
</evidence>
<dbReference type="RefSeq" id="WP_112160076.1">
    <property type="nucleotide sequence ID" value="NZ_QKRX01000012.1"/>
</dbReference>
<dbReference type="Proteomes" id="UP000250744">
    <property type="component" value="Unassembled WGS sequence"/>
</dbReference>